<evidence type="ECO:0000313" key="3">
    <source>
        <dbReference type="Proteomes" id="UP001338137"/>
    </source>
</evidence>
<dbReference type="SUPFAM" id="SSF53756">
    <property type="entry name" value="UDP-Glycosyltransferase/glycogen phosphorylase"/>
    <property type="match status" value="1"/>
</dbReference>
<dbReference type="Gene3D" id="3.40.50.2000">
    <property type="entry name" value="Glycogen Phosphorylase B"/>
    <property type="match status" value="2"/>
</dbReference>
<evidence type="ECO:0000259" key="1">
    <source>
        <dbReference type="Pfam" id="PF13439"/>
    </source>
</evidence>
<dbReference type="Pfam" id="PF13439">
    <property type="entry name" value="Glyco_transf_4"/>
    <property type="match status" value="1"/>
</dbReference>
<dbReference type="PANTHER" id="PTHR45947">
    <property type="entry name" value="SULFOQUINOVOSYL TRANSFERASE SQD2"/>
    <property type="match status" value="1"/>
</dbReference>
<dbReference type="EMBL" id="JARLKY010000063">
    <property type="protein sequence ID" value="MEC0230247.1"/>
    <property type="molecule type" value="Genomic_DNA"/>
</dbReference>
<protein>
    <submittedName>
        <fullName evidence="2">Glycosyltransferase family 1 protein</fullName>
    </submittedName>
</protein>
<organism evidence="2 3">
    <name type="scientific">Paenibacillus alba</name>
    <dbReference type="NCBI Taxonomy" id="1197127"/>
    <lineage>
        <taxon>Bacteria</taxon>
        <taxon>Bacillati</taxon>
        <taxon>Bacillota</taxon>
        <taxon>Bacilli</taxon>
        <taxon>Bacillales</taxon>
        <taxon>Paenibacillaceae</taxon>
        <taxon>Paenibacillus</taxon>
    </lineage>
</organism>
<feature type="domain" description="Glycosyltransferase subfamily 4-like N-terminal" evidence="1">
    <location>
        <begin position="15"/>
        <end position="181"/>
    </location>
</feature>
<gene>
    <name evidence="2" type="ORF">P4I72_24250</name>
</gene>
<sequence length="393" mass="44104">MLRIALFTDTFLPDINGVAKTLGRWTRFLESKGVECQVFAPTSLTADDNDMFRVERFYSIPFLLYPECRLAIPNPVQLRKALHAFQPTLIHCATPFNLGLFGLYYARKHRTPLVASYHTHFDQYLSHYKIPWVEPTLWKYMQWFHQSCQRVYVPSQSTLDHLHAKGLRELEIWSRGVDTERFQPLVDRKSVLEAYGVDPAKFVMLYVGRLAPEKSVDVALDSYAALPAEVKENCHLIIAGDGPSASYLRECYEGDPGISFTGFVQGTRLAELYAAADVFLFPSATETFGNVVLEAMASGTTVIGPSAGGVMDIIEHEVTGLLCPPGDIAAFTQALLRLYVSQETCSKLALAGREYALHQSWDEIFNKLLASYEEVVYGTSGNPLHSQEARMVR</sequence>
<dbReference type="InterPro" id="IPR028098">
    <property type="entry name" value="Glyco_trans_4-like_N"/>
</dbReference>
<name>A0ABU6GAG9_9BACL</name>
<dbReference type="Pfam" id="PF13692">
    <property type="entry name" value="Glyco_trans_1_4"/>
    <property type="match status" value="1"/>
</dbReference>
<comment type="caution">
    <text evidence="2">The sequence shown here is derived from an EMBL/GenBank/DDBJ whole genome shotgun (WGS) entry which is preliminary data.</text>
</comment>
<evidence type="ECO:0000313" key="2">
    <source>
        <dbReference type="EMBL" id="MEC0230247.1"/>
    </source>
</evidence>
<proteinExistence type="predicted"/>
<dbReference type="Proteomes" id="UP001338137">
    <property type="component" value="Unassembled WGS sequence"/>
</dbReference>
<dbReference type="RefSeq" id="WP_326074303.1">
    <property type="nucleotide sequence ID" value="NZ_JARLKY010000063.1"/>
</dbReference>
<accession>A0ABU6GAG9</accession>
<reference evidence="2 3" key="1">
    <citation type="submission" date="2023-03" db="EMBL/GenBank/DDBJ databases">
        <title>Bacillus Genome Sequencing.</title>
        <authorList>
            <person name="Dunlap C."/>
        </authorList>
    </citation>
    <scope>NUCLEOTIDE SEQUENCE [LARGE SCALE GENOMIC DNA]</scope>
    <source>
        <strain evidence="2 3">BD-533</strain>
    </source>
</reference>
<dbReference type="InterPro" id="IPR050194">
    <property type="entry name" value="Glycosyltransferase_grp1"/>
</dbReference>
<dbReference type="CDD" id="cd03814">
    <property type="entry name" value="GT4-like"/>
    <property type="match status" value="1"/>
</dbReference>
<dbReference type="PANTHER" id="PTHR45947:SF3">
    <property type="entry name" value="SULFOQUINOVOSYL TRANSFERASE SQD2"/>
    <property type="match status" value="1"/>
</dbReference>
<keyword evidence="3" id="KW-1185">Reference proteome</keyword>